<name>A0A455LM37_9CAUD</name>
<accession>A0A455LM37</accession>
<evidence type="ECO:0000313" key="1">
    <source>
        <dbReference type="EMBL" id="AYP70064.1"/>
    </source>
</evidence>
<organism evidence="1 2">
    <name type="scientific">Mycobacterium phage CRB2</name>
    <dbReference type="NCBI Taxonomy" id="2483623"/>
    <lineage>
        <taxon>Viruses</taxon>
        <taxon>Duplodnaviria</taxon>
        <taxon>Heunggongvirae</taxon>
        <taxon>Uroviricota</taxon>
        <taxon>Caudoviricetes</taxon>
        <taxon>Bclasvirinae</taxon>
        <taxon>Quesadillavirus</taxon>
        <taxon>Quesadillavirus CRB2</taxon>
    </lineage>
</organism>
<gene>
    <name evidence="1" type="ORF">CRB2_78</name>
</gene>
<sequence>MAGHDYVLEAGTDAAAAGQADLCLGCGKLRYRHDMRWLLDLYRCRECLPTKAGNSDDRLITKAV</sequence>
<dbReference type="Proteomes" id="UP000292006">
    <property type="component" value="Segment"/>
</dbReference>
<protein>
    <submittedName>
        <fullName evidence="1">Uncharacterized protein</fullName>
    </submittedName>
</protein>
<reference evidence="1 2" key="1">
    <citation type="journal article" date="2019" name="PLoS ONE">
        <title>Mycobacteriophage CRB2 defines a new subcluster in mycobacteriophage classification.</title>
        <authorList>
            <person name="Suarez C.A."/>
            <person name="Franceschelli J.J."/>
            <person name="Morbidoni H.R."/>
        </authorList>
    </citation>
    <scope>NUCLEOTIDE SEQUENCE [LARGE SCALE GENOMIC DNA]</scope>
</reference>
<dbReference type="EMBL" id="MK059749">
    <property type="protein sequence ID" value="AYP70064.1"/>
    <property type="molecule type" value="Genomic_DNA"/>
</dbReference>
<evidence type="ECO:0000313" key="2">
    <source>
        <dbReference type="Proteomes" id="UP000292006"/>
    </source>
</evidence>
<keyword evidence="2" id="KW-1185">Reference proteome</keyword>
<proteinExistence type="predicted"/>